<feature type="chain" id="PRO_5040146279" evidence="2">
    <location>
        <begin position="50"/>
        <end position="195"/>
    </location>
</feature>
<dbReference type="AlphaFoldDB" id="A0A9P5P9I5"/>
<protein>
    <submittedName>
        <fullName evidence="3">Uncharacterized protein</fullName>
    </submittedName>
</protein>
<organism evidence="3 4">
    <name type="scientific">Rhodocollybia butyracea</name>
    <dbReference type="NCBI Taxonomy" id="206335"/>
    <lineage>
        <taxon>Eukaryota</taxon>
        <taxon>Fungi</taxon>
        <taxon>Dikarya</taxon>
        <taxon>Basidiomycota</taxon>
        <taxon>Agaricomycotina</taxon>
        <taxon>Agaricomycetes</taxon>
        <taxon>Agaricomycetidae</taxon>
        <taxon>Agaricales</taxon>
        <taxon>Marasmiineae</taxon>
        <taxon>Omphalotaceae</taxon>
        <taxon>Rhodocollybia</taxon>
    </lineage>
</organism>
<evidence type="ECO:0000313" key="4">
    <source>
        <dbReference type="Proteomes" id="UP000772434"/>
    </source>
</evidence>
<name>A0A9P5P9I5_9AGAR</name>
<proteinExistence type="predicted"/>
<evidence type="ECO:0000256" key="1">
    <source>
        <dbReference type="SAM" id="MobiDB-lite"/>
    </source>
</evidence>
<keyword evidence="2" id="KW-0732">Signal</keyword>
<feature type="compositionally biased region" description="Low complexity" evidence="1">
    <location>
        <begin position="114"/>
        <end position="132"/>
    </location>
</feature>
<feature type="compositionally biased region" description="Polar residues" evidence="1">
    <location>
        <begin position="133"/>
        <end position="156"/>
    </location>
</feature>
<sequence length="195" mass="22014">MLTRCTWLSDYPPPSSQPHSTMIPMLMWNFLQMDLWLLMTLIWVPTSTPGDDEVHTHTYTSPGQMLPFLREFGIRTPSPSSVLRDLTSHDKIEVVVRIIESRFEHPDTSSPNGQNNTNNTNTQNQNTQNTQNSPNTHIPNTLNPNTPNHVPSPATHTGTVLKRIHLGRLWAARMPDKLTQRLHALEDAGLKISGL</sequence>
<accession>A0A9P5P9I5</accession>
<reference evidence="3" key="1">
    <citation type="submission" date="2020-11" db="EMBL/GenBank/DDBJ databases">
        <authorList>
            <consortium name="DOE Joint Genome Institute"/>
            <person name="Ahrendt S."/>
            <person name="Riley R."/>
            <person name="Andreopoulos W."/>
            <person name="Labutti K."/>
            <person name="Pangilinan J."/>
            <person name="Ruiz-Duenas F.J."/>
            <person name="Barrasa J.M."/>
            <person name="Sanchez-Garcia M."/>
            <person name="Camarero S."/>
            <person name="Miyauchi S."/>
            <person name="Serrano A."/>
            <person name="Linde D."/>
            <person name="Babiker R."/>
            <person name="Drula E."/>
            <person name="Ayuso-Fernandez I."/>
            <person name="Pacheco R."/>
            <person name="Padilla G."/>
            <person name="Ferreira P."/>
            <person name="Barriuso J."/>
            <person name="Kellner H."/>
            <person name="Castanera R."/>
            <person name="Alfaro M."/>
            <person name="Ramirez L."/>
            <person name="Pisabarro A.G."/>
            <person name="Kuo A."/>
            <person name="Tritt A."/>
            <person name="Lipzen A."/>
            <person name="He G."/>
            <person name="Yan M."/>
            <person name="Ng V."/>
            <person name="Cullen D."/>
            <person name="Martin F."/>
            <person name="Rosso M.-N."/>
            <person name="Henrissat B."/>
            <person name="Hibbett D."/>
            <person name="Martinez A.T."/>
            <person name="Grigoriev I.V."/>
        </authorList>
    </citation>
    <scope>NUCLEOTIDE SEQUENCE</scope>
    <source>
        <strain evidence="3">AH 40177</strain>
    </source>
</reference>
<dbReference type="EMBL" id="JADNRY010000227">
    <property type="protein sequence ID" value="KAF9060786.1"/>
    <property type="molecule type" value="Genomic_DNA"/>
</dbReference>
<evidence type="ECO:0000256" key="2">
    <source>
        <dbReference type="SAM" id="SignalP"/>
    </source>
</evidence>
<evidence type="ECO:0000313" key="3">
    <source>
        <dbReference type="EMBL" id="KAF9060786.1"/>
    </source>
</evidence>
<dbReference type="Proteomes" id="UP000772434">
    <property type="component" value="Unassembled WGS sequence"/>
</dbReference>
<feature type="signal peptide" evidence="2">
    <location>
        <begin position="1"/>
        <end position="49"/>
    </location>
</feature>
<comment type="caution">
    <text evidence="3">The sequence shown here is derived from an EMBL/GenBank/DDBJ whole genome shotgun (WGS) entry which is preliminary data.</text>
</comment>
<dbReference type="OrthoDB" id="2840678at2759"/>
<feature type="region of interest" description="Disordered" evidence="1">
    <location>
        <begin position="103"/>
        <end position="156"/>
    </location>
</feature>
<gene>
    <name evidence="3" type="ORF">BDP27DRAFT_394462</name>
</gene>
<keyword evidence="4" id="KW-1185">Reference proteome</keyword>